<evidence type="ECO:0000313" key="2">
    <source>
        <dbReference type="Proteomes" id="UP000324832"/>
    </source>
</evidence>
<dbReference type="AlphaFoldDB" id="A0A5E4PY30"/>
<dbReference type="Proteomes" id="UP000324832">
    <property type="component" value="Unassembled WGS sequence"/>
</dbReference>
<accession>A0A5E4PY30</accession>
<gene>
    <name evidence="1" type="ORF">LSINAPIS_LOCUS3262</name>
</gene>
<sequence length="136" mass="15352">MGGQTPEYLRWNGILPHISPMGGQRKLACGRGLDKPSAKSFRLQQLLCAKLDLYRDAFRESNRRTMVRGSSKARIFGGWKCLSSLSRRSRRWRTILYAYQTRGRAAPAHCCLVARQSRSCQNPGVGPGKPFSLLLR</sequence>
<proteinExistence type="predicted"/>
<name>A0A5E4PY30_9NEOP</name>
<dbReference type="EMBL" id="FZQP02000770">
    <property type="protein sequence ID" value="VVC90326.1"/>
    <property type="molecule type" value="Genomic_DNA"/>
</dbReference>
<protein>
    <submittedName>
        <fullName evidence="1">Uncharacterized protein</fullName>
    </submittedName>
</protein>
<keyword evidence="2" id="KW-1185">Reference proteome</keyword>
<evidence type="ECO:0000313" key="1">
    <source>
        <dbReference type="EMBL" id="VVC90326.1"/>
    </source>
</evidence>
<organism evidence="1 2">
    <name type="scientific">Leptidea sinapis</name>
    <dbReference type="NCBI Taxonomy" id="189913"/>
    <lineage>
        <taxon>Eukaryota</taxon>
        <taxon>Metazoa</taxon>
        <taxon>Ecdysozoa</taxon>
        <taxon>Arthropoda</taxon>
        <taxon>Hexapoda</taxon>
        <taxon>Insecta</taxon>
        <taxon>Pterygota</taxon>
        <taxon>Neoptera</taxon>
        <taxon>Endopterygota</taxon>
        <taxon>Lepidoptera</taxon>
        <taxon>Glossata</taxon>
        <taxon>Ditrysia</taxon>
        <taxon>Papilionoidea</taxon>
        <taxon>Pieridae</taxon>
        <taxon>Dismorphiinae</taxon>
        <taxon>Leptidea</taxon>
    </lineage>
</organism>
<reference evidence="1 2" key="1">
    <citation type="submission" date="2017-07" db="EMBL/GenBank/DDBJ databases">
        <authorList>
            <person name="Talla V."/>
            <person name="Backstrom N."/>
        </authorList>
    </citation>
    <scope>NUCLEOTIDE SEQUENCE [LARGE SCALE GENOMIC DNA]</scope>
</reference>